<sequence length="143" mass="16689">MYHKDYIMRMMEMLSELIALLLGLIKKGDFQVAAKQLEKAYLDFLKKDAAFFHAIPLEKLTDKLLSEHHYTNDHLKVLSELLYAEGELQVANNKPQAALIHFEKAMRLFEFTEQENATFSLANERRHQALAERIESIKKLPTR</sequence>
<dbReference type="AlphaFoldDB" id="A0A941F2R3"/>
<proteinExistence type="predicted"/>
<evidence type="ECO:0000313" key="2">
    <source>
        <dbReference type="Proteomes" id="UP000679220"/>
    </source>
</evidence>
<dbReference type="RefSeq" id="WP_212188949.1">
    <property type="nucleotide sequence ID" value="NZ_JAGTAR010000006.1"/>
</dbReference>
<name>A0A941F2R3_9BACT</name>
<reference evidence="1" key="1">
    <citation type="journal article" date="2018" name="Int. J. Syst. Evol. Microbiol.">
        <title>Carboxylicivirga sediminis sp. nov., isolated from coastal sediment.</title>
        <authorList>
            <person name="Wang F.Q."/>
            <person name="Ren L.H."/>
            <person name="Zou R.J."/>
            <person name="Sun Y.Z."/>
            <person name="Liu X.J."/>
            <person name="Jiang F."/>
            <person name="Liu L.J."/>
        </authorList>
    </citation>
    <scope>NUCLEOTIDE SEQUENCE</scope>
    <source>
        <strain evidence="1">JR1</strain>
    </source>
</reference>
<comment type="caution">
    <text evidence="1">The sequence shown here is derived from an EMBL/GenBank/DDBJ whole genome shotgun (WGS) entry which is preliminary data.</text>
</comment>
<dbReference type="EMBL" id="JAGTAR010000006">
    <property type="protein sequence ID" value="MBR8535043.1"/>
    <property type="molecule type" value="Genomic_DNA"/>
</dbReference>
<organism evidence="1 2">
    <name type="scientific">Carboxylicivirga sediminis</name>
    <dbReference type="NCBI Taxonomy" id="2006564"/>
    <lineage>
        <taxon>Bacteria</taxon>
        <taxon>Pseudomonadati</taxon>
        <taxon>Bacteroidota</taxon>
        <taxon>Bacteroidia</taxon>
        <taxon>Marinilabiliales</taxon>
        <taxon>Marinilabiliaceae</taxon>
        <taxon>Carboxylicivirga</taxon>
    </lineage>
</organism>
<dbReference type="Proteomes" id="UP000679220">
    <property type="component" value="Unassembled WGS sequence"/>
</dbReference>
<protein>
    <submittedName>
        <fullName evidence="1">Uncharacterized protein</fullName>
    </submittedName>
</protein>
<accession>A0A941F2R3</accession>
<evidence type="ECO:0000313" key="1">
    <source>
        <dbReference type="EMBL" id="MBR8535043.1"/>
    </source>
</evidence>
<keyword evidence="2" id="KW-1185">Reference proteome</keyword>
<reference evidence="1" key="2">
    <citation type="submission" date="2021-04" db="EMBL/GenBank/DDBJ databases">
        <authorList>
            <person name="Zhang T."/>
            <person name="Zhang Y."/>
            <person name="Lu D."/>
            <person name="Zuo D."/>
            <person name="Du Z."/>
        </authorList>
    </citation>
    <scope>NUCLEOTIDE SEQUENCE</scope>
    <source>
        <strain evidence="1">JR1</strain>
    </source>
</reference>
<gene>
    <name evidence="1" type="ORF">KDU71_05695</name>
</gene>